<evidence type="ECO:0000256" key="4">
    <source>
        <dbReference type="ARBA" id="ARBA00022475"/>
    </source>
</evidence>
<feature type="transmembrane region" description="Helical" evidence="13">
    <location>
        <begin position="26"/>
        <end position="45"/>
    </location>
</feature>
<dbReference type="RefSeq" id="WP_168922179.1">
    <property type="nucleotide sequence ID" value="NZ_CP051461.1"/>
</dbReference>
<evidence type="ECO:0000313" key="16">
    <source>
        <dbReference type="Proteomes" id="UP000502041"/>
    </source>
</evidence>
<evidence type="ECO:0000256" key="1">
    <source>
        <dbReference type="ARBA" id="ARBA00001970"/>
    </source>
</evidence>
<feature type="transmembrane region" description="Helical" evidence="13">
    <location>
        <begin position="153"/>
        <end position="174"/>
    </location>
</feature>
<sequence>MNHLTSNNLTQTQKPKAAYTATARGLHWLMSVLIVGMLALGWYMMSIEDEPGSDWYFSLHKLIGITLLLLVVLRLLWRWANKPGLLPTHIPRWQVIASKVSHYLLYGTMFAMPIAGLLGALFSKDGLAFFGLQLPLVSSNHDLSELFFSVHSIIAWVFVGLIPLHLLAALKHLFINKDAVFQRMWVGKK</sequence>
<organism evidence="15 16">
    <name type="scientific">Polaromonas vacuolata</name>
    <dbReference type="NCBI Taxonomy" id="37448"/>
    <lineage>
        <taxon>Bacteria</taxon>
        <taxon>Pseudomonadati</taxon>
        <taxon>Pseudomonadota</taxon>
        <taxon>Betaproteobacteria</taxon>
        <taxon>Burkholderiales</taxon>
        <taxon>Comamonadaceae</taxon>
        <taxon>Polaromonas</taxon>
    </lineage>
</organism>
<keyword evidence="6 13" id="KW-0812">Transmembrane</keyword>
<keyword evidence="16" id="KW-1185">Reference proteome</keyword>
<dbReference type="InterPro" id="IPR052168">
    <property type="entry name" value="Cytochrome_b561_oxidase"/>
</dbReference>
<evidence type="ECO:0000256" key="6">
    <source>
        <dbReference type="ARBA" id="ARBA00022692"/>
    </source>
</evidence>
<evidence type="ECO:0000259" key="14">
    <source>
        <dbReference type="Pfam" id="PF01292"/>
    </source>
</evidence>
<evidence type="ECO:0000256" key="5">
    <source>
        <dbReference type="ARBA" id="ARBA00022617"/>
    </source>
</evidence>
<keyword evidence="3" id="KW-0813">Transport</keyword>
<comment type="cofactor">
    <cofactor evidence="1">
        <name>heme b</name>
        <dbReference type="ChEBI" id="CHEBI:60344"/>
    </cofactor>
</comment>
<dbReference type="PANTHER" id="PTHR30529:SF1">
    <property type="entry name" value="CYTOCHROME B561 HOMOLOG 2"/>
    <property type="match status" value="1"/>
</dbReference>
<dbReference type="GO" id="GO:0005886">
    <property type="term" value="C:plasma membrane"/>
    <property type="evidence" value="ECO:0007669"/>
    <property type="project" value="UniProtKB-SubCell"/>
</dbReference>
<keyword evidence="7" id="KW-0479">Metal-binding</keyword>
<dbReference type="SUPFAM" id="SSF81342">
    <property type="entry name" value="Transmembrane di-heme cytochromes"/>
    <property type="match status" value="1"/>
</dbReference>
<dbReference type="InterPro" id="IPR016174">
    <property type="entry name" value="Di-haem_cyt_TM"/>
</dbReference>
<dbReference type="GO" id="GO:0009055">
    <property type="term" value="F:electron transfer activity"/>
    <property type="evidence" value="ECO:0007669"/>
    <property type="project" value="InterPro"/>
</dbReference>
<evidence type="ECO:0000256" key="10">
    <source>
        <dbReference type="ARBA" id="ARBA00023004"/>
    </source>
</evidence>
<dbReference type="Gene3D" id="1.20.950.20">
    <property type="entry name" value="Transmembrane di-heme cytochromes, Chain C"/>
    <property type="match status" value="1"/>
</dbReference>
<evidence type="ECO:0000256" key="12">
    <source>
        <dbReference type="ARBA" id="ARBA00037975"/>
    </source>
</evidence>
<keyword evidence="8" id="KW-0249">Electron transport</keyword>
<dbReference type="KEGG" id="pvac:HC248_01788"/>
<comment type="subcellular location">
    <subcellularLocation>
        <location evidence="2">Cell membrane</location>
        <topology evidence="2">Multi-pass membrane protein</topology>
    </subcellularLocation>
</comment>
<evidence type="ECO:0000256" key="3">
    <source>
        <dbReference type="ARBA" id="ARBA00022448"/>
    </source>
</evidence>
<feature type="transmembrane region" description="Helical" evidence="13">
    <location>
        <begin position="57"/>
        <end position="77"/>
    </location>
</feature>
<evidence type="ECO:0000256" key="11">
    <source>
        <dbReference type="ARBA" id="ARBA00023136"/>
    </source>
</evidence>
<evidence type="ECO:0000256" key="13">
    <source>
        <dbReference type="SAM" id="Phobius"/>
    </source>
</evidence>
<keyword evidence="9 13" id="KW-1133">Transmembrane helix</keyword>
<keyword evidence="11 13" id="KW-0472">Membrane</keyword>
<evidence type="ECO:0000256" key="9">
    <source>
        <dbReference type="ARBA" id="ARBA00022989"/>
    </source>
</evidence>
<reference evidence="15 16" key="1">
    <citation type="submission" date="2020-04" db="EMBL/GenBank/DDBJ databases">
        <title>Complete genome of a Psychrophilic, Marine, Gas Vacuolate Bacterium Polaromonas vacuolata KCTC 22033T.</title>
        <authorList>
            <person name="Hwang K."/>
            <person name="Kim K.M."/>
        </authorList>
    </citation>
    <scope>NUCLEOTIDE SEQUENCE [LARGE SCALE GENOMIC DNA]</scope>
    <source>
        <strain evidence="15 16">KCTC 22033</strain>
    </source>
</reference>
<gene>
    <name evidence="15" type="primary">yceJ_3</name>
    <name evidence="15" type="ORF">HC248_01788</name>
</gene>
<protein>
    <submittedName>
        <fullName evidence="15">Cytochrome b561</fullName>
    </submittedName>
</protein>
<keyword evidence="5" id="KW-0349">Heme</keyword>
<accession>A0A6H2H9C6</accession>
<feature type="domain" description="Cytochrome b561 bacterial/Ni-hydrogenase" evidence="14">
    <location>
        <begin position="19"/>
        <end position="185"/>
    </location>
</feature>
<dbReference type="GO" id="GO:0020037">
    <property type="term" value="F:heme binding"/>
    <property type="evidence" value="ECO:0007669"/>
    <property type="project" value="TreeGrafter"/>
</dbReference>
<comment type="similarity">
    <text evidence="12">Belongs to the cytochrome b561 family.</text>
</comment>
<dbReference type="Pfam" id="PF01292">
    <property type="entry name" value="Ni_hydr_CYTB"/>
    <property type="match status" value="1"/>
</dbReference>
<keyword evidence="4" id="KW-1003">Cell membrane</keyword>
<evidence type="ECO:0000256" key="8">
    <source>
        <dbReference type="ARBA" id="ARBA00022982"/>
    </source>
</evidence>
<name>A0A6H2H9C6_9BURK</name>
<keyword evidence="10" id="KW-0408">Iron</keyword>
<dbReference type="GO" id="GO:0046872">
    <property type="term" value="F:metal ion binding"/>
    <property type="evidence" value="ECO:0007669"/>
    <property type="project" value="UniProtKB-KW"/>
</dbReference>
<feature type="transmembrane region" description="Helical" evidence="13">
    <location>
        <begin position="103"/>
        <end position="122"/>
    </location>
</feature>
<dbReference type="AlphaFoldDB" id="A0A6H2H9C6"/>
<evidence type="ECO:0000256" key="7">
    <source>
        <dbReference type="ARBA" id="ARBA00022723"/>
    </source>
</evidence>
<evidence type="ECO:0000256" key="2">
    <source>
        <dbReference type="ARBA" id="ARBA00004651"/>
    </source>
</evidence>
<dbReference type="EMBL" id="CP051461">
    <property type="protein sequence ID" value="QJC56482.1"/>
    <property type="molecule type" value="Genomic_DNA"/>
</dbReference>
<dbReference type="InterPro" id="IPR011577">
    <property type="entry name" value="Cyt_b561_bac/Ni-Hgenase"/>
</dbReference>
<evidence type="ECO:0000313" key="15">
    <source>
        <dbReference type="EMBL" id="QJC56482.1"/>
    </source>
</evidence>
<dbReference type="Proteomes" id="UP000502041">
    <property type="component" value="Chromosome"/>
</dbReference>
<dbReference type="PANTHER" id="PTHR30529">
    <property type="entry name" value="CYTOCHROME B561"/>
    <property type="match status" value="1"/>
</dbReference>
<proteinExistence type="inferred from homology"/>
<dbReference type="GO" id="GO:0022904">
    <property type="term" value="P:respiratory electron transport chain"/>
    <property type="evidence" value="ECO:0007669"/>
    <property type="project" value="InterPro"/>
</dbReference>